<evidence type="ECO:0000313" key="2">
    <source>
        <dbReference type="Proteomes" id="UP001152747"/>
    </source>
</evidence>
<proteinExistence type="predicted"/>
<reference evidence="1" key="1">
    <citation type="submission" date="2022-11" db="EMBL/GenBank/DDBJ databases">
        <authorList>
            <person name="Kikuchi T."/>
        </authorList>
    </citation>
    <scope>NUCLEOTIDE SEQUENCE</scope>
    <source>
        <strain evidence="1">PS1010</strain>
    </source>
</reference>
<comment type="caution">
    <text evidence="1">The sequence shown here is derived from an EMBL/GenBank/DDBJ whole genome shotgun (WGS) entry which is preliminary data.</text>
</comment>
<dbReference type="EMBL" id="CANHGI010000005">
    <property type="protein sequence ID" value="CAI5453832.1"/>
    <property type="molecule type" value="Genomic_DNA"/>
</dbReference>
<organism evidence="1 2">
    <name type="scientific">Caenorhabditis angaria</name>
    <dbReference type="NCBI Taxonomy" id="860376"/>
    <lineage>
        <taxon>Eukaryota</taxon>
        <taxon>Metazoa</taxon>
        <taxon>Ecdysozoa</taxon>
        <taxon>Nematoda</taxon>
        <taxon>Chromadorea</taxon>
        <taxon>Rhabditida</taxon>
        <taxon>Rhabditina</taxon>
        <taxon>Rhabditomorpha</taxon>
        <taxon>Rhabditoidea</taxon>
        <taxon>Rhabditidae</taxon>
        <taxon>Peloderinae</taxon>
        <taxon>Caenorhabditis</taxon>
    </lineage>
</organism>
<gene>
    <name evidence="1" type="ORF">CAMP_LOCUS16469</name>
</gene>
<dbReference type="AlphaFoldDB" id="A0A9P1J153"/>
<name>A0A9P1J153_9PELO</name>
<accession>A0A9P1J153</accession>
<evidence type="ECO:0000313" key="1">
    <source>
        <dbReference type="EMBL" id="CAI5453832.1"/>
    </source>
</evidence>
<dbReference type="Proteomes" id="UP001152747">
    <property type="component" value="Unassembled WGS sequence"/>
</dbReference>
<sequence length="115" mass="13284">MPSKLQWIDSWKRVVNTNQFQYILCVNGIQQAAVCQKGFVFYENQPILEIDFQHCSSKWHKWMRSNVVVDLDSTQISKMFSRNLQLNSKSKNLVTFAQRFSSECILGQGFDGSVG</sequence>
<keyword evidence="2" id="KW-1185">Reference proteome</keyword>
<protein>
    <submittedName>
        <fullName evidence="1">Uncharacterized protein</fullName>
    </submittedName>
</protein>